<evidence type="ECO:0000256" key="1">
    <source>
        <dbReference type="ARBA" id="ARBA00001946"/>
    </source>
</evidence>
<evidence type="ECO:0000256" key="5">
    <source>
        <dbReference type="ARBA" id="ARBA00022741"/>
    </source>
</evidence>
<feature type="domain" description="EngB-type G" evidence="10">
    <location>
        <begin position="35"/>
        <end position="177"/>
    </location>
</feature>
<dbReference type="OMA" id="HQESVWH"/>
<evidence type="ECO:0000256" key="3">
    <source>
        <dbReference type="ARBA" id="ARBA00022618"/>
    </source>
</evidence>
<accession>A0A0V0QV50</accession>
<dbReference type="InParanoid" id="A0A0V0QV50"/>
<keyword evidence="8" id="KW-0717">Septation</keyword>
<keyword evidence="6" id="KW-0460">Magnesium</keyword>
<gene>
    <name evidence="11" type="ORF">PPERSA_01059</name>
</gene>
<evidence type="ECO:0000313" key="12">
    <source>
        <dbReference type="Proteomes" id="UP000054937"/>
    </source>
</evidence>
<keyword evidence="12" id="KW-1185">Reference proteome</keyword>
<dbReference type="Gene3D" id="3.40.50.300">
    <property type="entry name" value="P-loop containing nucleotide triphosphate hydrolases"/>
    <property type="match status" value="1"/>
</dbReference>
<evidence type="ECO:0000256" key="8">
    <source>
        <dbReference type="ARBA" id="ARBA00023210"/>
    </source>
</evidence>
<evidence type="ECO:0000313" key="11">
    <source>
        <dbReference type="EMBL" id="KRX05981.1"/>
    </source>
</evidence>
<keyword evidence="7" id="KW-0342">GTP-binding</keyword>
<dbReference type="GO" id="GO:0051301">
    <property type="term" value="P:cell division"/>
    <property type="evidence" value="ECO:0007669"/>
    <property type="project" value="UniProtKB-KW"/>
</dbReference>
<keyword evidence="9" id="KW-0131">Cell cycle</keyword>
<reference evidence="11 12" key="1">
    <citation type="journal article" date="2015" name="Sci. Rep.">
        <title>Genome of the facultative scuticociliatosis pathogen Pseudocohnilembus persalinus provides insight into its virulence through horizontal gene transfer.</title>
        <authorList>
            <person name="Xiong J."/>
            <person name="Wang G."/>
            <person name="Cheng J."/>
            <person name="Tian M."/>
            <person name="Pan X."/>
            <person name="Warren A."/>
            <person name="Jiang C."/>
            <person name="Yuan D."/>
            <person name="Miao W."/>
        </authorList>
    </citation>
    <scope>NUCLEOTIDE SEQUENCE [LARGE SCALE GENOMIC DNA]</scope>
    <source>
        <strain evidence="11">36N120E</strain>
    </source>
</reference>
<keyword evidence="11" id="KW-0378">Hydrolase</keyword>
<dbReference type="PANTHER" id="PTHR11649">
    <property type="entry name" value="MSS1/TRME-RELATED GTP-BINDING PROTEIN"/>
    <property type="match status" value="1"/>
</dbReference>
<evidence type="ECO:0000256" key="4">
    <source>
        <dbReference type="ARBA" id="ARBA00022723"/>
    </source>
</evidence>
<dbReference type="PANTHER" id="PTHR11649:SF13">
    <property type="entry name" value="ENGB-TYPE G DOMAIN-CONTAINING PROTEIN"/>
    <property type="match status" value="1"/>
</dbReference>
<dbReference type="EMBL" id="LDAU01000102">
    <property type="protein sequence ID" value="KRX05981.1"/>
    <property type="molecule type" value="Genomic_DNA"/>
</dbReference>
<evidence type="ECO:0000256" key="9">
    <source>
        <dbReference type="ARBA" id="ARBA00023306"/>
    </source>
</evidence>
<keyword evidence="3" id="KW-0132">Cell division</keyword>
<organism evidence="11 12">
    <name type="scientific">Pseudocohnilembus persalinus</name>
    <name type="common">Ciliate</name>
    <dbReference type="NCBI Taxonomy" id="266149"/>
    <lineage>
        <taxon>Eukaryota</taxon>
        <taxon>Sar</taxon>
        <taxon>Alveolata</taxon>
        <taxon>Ciliophora</taxon>
        <taxon>Intramacronucleata</taxon>
        <taxon>Oligohymenophorea</taxon>
        <taxon>Scuticociliatia</taxon>
        <taxon>Philasterida</taxon>
        <taxon>Pseudocohnilembidae</taxon>
        <taxon>Pseudocohnilembus</taxon>
    </lineage>
</organism>
<dbReference type="Proteomes" id="UP000054937">
    <property type="component" value="Unassembled WGS sequence"/>
</dbReference>
<keyword evidence="4" id="KW-0479">Metal-binding</keyword>
<dbReference type="NCBIfam" id="TIGR03598">
    <property type="entry name" value="GTPase_YsxC"/>
    <property type="match status" value="1"/>
</dbReference>
<dbReference type="InterPro" id="IPR030393">
    <property type="entry name" value="G_ENGB_dom"/>
</dbReference>
<proteinExistence type="inferred from homology"/>
<dbReference type="SUPFAM" id="SSF52540">
    <property type="entry name" value="P-loop containing nucleoside triphosphate hydrolases"/>
    <property type="match status" value="1"/>
</dbReference>
<evidence type="ECO:0000256" key="2">
    <source>
        <dbReference type="ARBA" id="ARBA00009638"/>
    </source>
</evidence>
<keyword evidence="5" id="KW-0547">Nucleotide-binding</keyword>
<dbReference type="PROSITE" id="PS51706">
    <property type="entry name" value="G_ENGB"/>
    <property type="match status" value="1"/>
</dbReference>
<dbReference type="GO" id="GO:0005525">
    <property type="term" value="F:GTP binding"/>
    <property type="evidence" value="ECO:0007669"/>
    <property type="project" value="UniProtKB-KW"/>
</dbReference>
<dbReference type="InterPro" id="IPR006073">
    <property type="entry name" value="GTP-bd"/>
</dbReference>
<sequence>MKQKHRSKEKSFCFWVIKRISNKFVQIQKKQCLFQNQFNNFKGRSNVGKSSIINSLFQAQAAFTSKYPGKTRHLCFFRVSNQDQNLILCDAPGYGFAKRTKSEMQSWGEMMGLYISKSLFLHRVYVIIDASVGFIEVDKMVFKMLEQKQRPFQIVFSKHQESVWHKPIKTMPGLYNE</sequence>
<protein>
    <submittedName>
        <fullName evidence="11">p-loop containing nucleoside triphosphate hydrolase</fullName>
    </submittedName>
</protein>
<dbReference type="InterPro" id="IPR027417">
    <property type="entry name" value="P-loop_NTPase"/>
</dbReference>
<comment type="caution">
    <text evidence="11">The sequence shown here is derived from an EMBL/GenBank/DDBJ whole genome shotgun (WGS) entry which is preliminary data.</text>
</comment>
<comment type="similarity">
    <text evidence="2">Belongs to the TRAFAC class TrmE-Era-EngA-EngB-Septin-like GTPase superfamily. EngB GTPase family.</text>
</comment>
<dbReference type="AlphaFoldDB" id="A0A0V0QV50"/>
<evidence type="ECO:0000256" key="6">
    <source>
        <dbReference type="ARBA" id="ARBA00022842"/>
    </source>
</evidence>
<name>A0A0V0QV50_PSEPJ</name>
<evidence type="ECO:0000259" key="10">
    <source>
        <dbReference type="PROSITE" id="PS51706"/>
    </source>
</evidence>
<comment type="cofactor">
    <cofactor evidence="1">
        <name>Mg(2+)</name>
        <dbReference type="ChEBI" id="CHEBI:18420"/>
    </cofactor>
</comment>
<dbReference type="InterPro" id="IPR019987">
    <property type="entry name" value="GTP-bd_ribosome_bio_YsxC"/>
</dbReference>
<dbReference type="GO" id="GO:0046872">
    <property type="term" value="F:metal ion binding"/>
    <property type="evidence" value="ECO:0007669"/>
    <property type="project" value="UniProtKB-KW"/>
</dbReference>
<dbReference type="GO" id="GO:0016787">
    <property type="term" value="F:hydrolase activity"/>
    <property type="evidence" value="ECO:0007669"/>
    <property type="project" value="UniProtKB-KW"/>
</dbReference>
<dbReference type="OrthoDB" id="391988at2759"/>
<evidence type="ECO:0000256" key="7">
    <source>
        <dbReference type="ARBA" id="ARBA00023134"/>
    </source>
</evidence>
<dbReference type="Pfam" id="PF01926">
    <property type="entry name" value="MMR_HSR1"/>
    <property type="match status" value="1"/>
</dbReference>